<evidence type="ECO:0000259" key="1">
    <source>
        <dbReference type="SMART" id="SM00278"/>
    </source>
</evidence>
<dbReference type="Proteomes" id="UP000823824">
    <property type="component" value="Unassembled WGS sequence"/>
</dbReference>
<dbReference type="NCBIfam" id="TIGR00426">
    <property type="entry name" value="competence protein ComEA helix-hairpin-helix repeat region"/>
    <property type="match status" value="1"/>
</dbReference>
<feature type="domain" description="Helix-hairpin-helix DNA-binding motif class 1" evidence="1">
    <location>
        <begin position="98"/>
        <end position="117"/>
    </location>
</feature>
<dbReference type="EMBL" id="DWZJ01000063">
    <property type="protein sequence ID" value="HJB13542.1"/>
    <property type="molecule type" value="Genomic_DNA"/>
</dbReference>
<dbReference type="AlphaFoldDB" id="A0A9D2LJ81"/>
<evidence type="ECO:0000313" key="3">
    <source>
        <dbReference type="Proteomes" id="UP000823824"/>
    </source>
</evidence>
<dbReference type="GO" id="GO:0003677">
    <property type="term" value="F:DNA binding"/>
    <property type="evidence" value="ECO:0007669"/>
    <property type="project" value="InterPro"/>
</dbReference>
<dbReference type="InterPro" id="IPR004509">
    <property type="entry name" value="Competence_ComEA_HhH"/>
</dbReference>
<dbReference type="PANTHER" id="PTHR21180:SF32">
    <property type="entry name" value="ENDONUCLEASE_EXONUCLEASE_PHOSPHATASE FAMILY DOMAIN-CONTAINING PROTEIN 1"/>
    <property type="match status" value="1"/>
</dbReference>
<name>A0A9D2LJ81_9FIRM</name>
<comment type="caution">
    <text evidence="2">The sequence shown here is derived from an EMBL/GenBank/DDBJ whole genome shotgun (WGS) entry which is preliminary data.</text>
</comment>
<dbReference type="PANTHER" id="PTHR21180">
    <property type="entry name" value="ENDONUCLEASE/EXONUCLEASE/PHOSPHATASE FAMILY DOMAIN-CONTAINING PROTEIN 1"/>
    <property type="match status" value="1"/>
</dbReference>
<proteinExistence type="predicted"/>
<dbReference type="SMART" id="SM00278">
    <property type="entry name" value="HhH1"/>
    <property type="match status" value="2"/>
</dbReference>
<accession>A0A9D2LJ81</accession>
<gene>
    <name evidence="2" type="ORF">H9787_07505</name>
</gene>
<reference evidence="2" key="1">
    <citation type="journal article" date="2021" name="PeerJ">
        <title>Extensive microbial diversity within the chicken gut microbiome revealed by metagenomics and culture.</title>
        <authorList>
            <person name="Gilroy R."/>
            <person name="Ravi A."/>
            <person name="Getino M."/>
            <person name="Pursley I."/>
            <person name="Horton D.L."/>
            <person name="Alikhan N.F."/>
            <person name="Baker D."/>
            <person name="Gharbi K."/>
            <person name="Hall N."/>
            <person name="Watson M."/>
            <person name="Adriaenssens E.M."/>
            <person name="Foster-Nyarko E."/>
            <person name="Jarju S."/>
            <person name="Secka A."/>
            <person name="Antonio M."/>
            <person name="Oren A."/>
            <person name="Chaudhuri R.R."/>
            <person name="La Ragione R."/>
            <person name="Hildebrand F."/>
            <person name="Pallen M.J."/>
        </authorList>
    </citation>
    <scope>NUCLEOTIDE SEQUENCE</scope>
    <source>
        <strain evidence="2">ChiBcec18-1249</strain>
    </source>
</reference>
<dbReference type="Pfam" id="PF12836">
    <property type="entry name" value="HHH_3"/>
    <property type="match status" value="1"/>
</dbReference>
<dbReference type="GO" id="GO:0006281">
    <property type="term" value="P:DNA repair"/>
    <property type="evidence" value="ECO:0007669"/>
    <property type="project" value="InterPro"/>
</dbReference>
<feature type="domain" description="Helix-hairpin-helix DNA-binding motif class 1" evidence="1">
    <location>
        <begin position="68"/>
        <end position="87"/>
    </location>
</feature>
<dbReference type="SUPFAM" id="SSF47781">
    <property type="entry name" value="RuvA domain 2-like"/>
    <property type="match status" value="1"/>
</dbReference>
<dbReference type="GO" id="GO:0015627">
    <property type="term" value="C:type II protein secretion system complex"/>
    <property type="evidence" value="ECO:0007669"/>
    <property type="project" value="TreeGrafter"/>
</dbReference>
<dbReference type="InterPro" id="IPR051675">
    <property type="entry name" value="Endo/Exo/Phosphatase_dom_1"/>
</dbReference>
<protein>
    <submittedName>
        <fullName evidence="2">Helix-hairpin-helix domain-containing protein</fullName>
    </submittedName>
</protein>
<sequence length="133" mass="14010">MSRWGKPTKSELALLGLTAVFLCALAGLSARDRAALEPGAVIETEVTVPEEEIAPDFPPVNLNTADVEELDTLPGIGESLAGRIIAWREANGPFTSIEQIMEVSGIGEATFAELRDRVTVDGEGETANENSGG</sequence>
<evidence type="ECO:0000313" key="2">
    <source>
        <dbReference type="EMBL" id="HJB13542.1"/>
    </source>
</evidence>
<dbReference type="InterPro" id="IPR010994">
    <property type="entry name" value="RuvA_2-like"/>
</dbReference>
<dbReference type="GO" id="GO:0015628">
    <property type="term" value="P:protein secretion by the type II secretion system"/>
    <property type="evidence" value="ECO:0007669"/>
    <property type="project" value="TreeGrafter"/>
</dbReference>
<organism evidence="2 3">
    <name type="scientific">Candidatus Oscillibacter excrementigallinarum</name>
    <dbReference type="NCBI Taxonomy" id="2838716"/>
    <lineage>
        <taxon>Bacteria</taxon>
        <taxon>Bacillati</taxon>
        <taxon>Bacillota</taxon>
        <taxon>Clostridia</taxon>
        <taxon>Eubacteriales</taxon>
        <taxon>Oscillospiraceae</taxon>
        <taxon>Oscillibacter</taxon>
    </lineage>
</organism>
<dbReference type="InterPro" id="IPR003583">
    <property type="entry name" value="Hlx-hairpin-Hlx_DNA-bd_motif"/>
</dbReference>
<reference evidence="2" key="2">
    <citation type="submission" date="2021-04" db="EMBL/GenBank/DDBJ databases">
        <authorList>
            <person name="Gilroy R."/>
        </authorList>
    </citation>
    <scope>NUCLEOTIDE SEQUENCE</scope>
    <source>
        <strain evidence="2">ChiBcec18-1249</strain>
    </source>
</reference>
<dbReference type="Gene3D" id="1.10.150.320">
    <property type="entry name" value="Photosystem II 12 kDa extrinsic protein"/>
    <property type="match status" value="1"/>
</dbReference>